<keyword evidence="2" id="KW-1185">Reference proteome</keyword>
<dbReference type="Gene3D" id="3.80.10.10">
    <property type="entry name" value="Ribonuclease Inhibitor"/>
    <property type="match status" value="2"/>
</dbReference>
<evidence type="ECO:0000313" key="1">
    <source>
        <dbReference type="EMBL" id="CAB9517196.1"/>
    </source>
</evidence>
<protein>
    <submittedName>
        <fullName evidence="1">Uncharacterized protein</fullName>
    </submittedName>
</protein>
<proteinExistence type="predicted"/>
<dbReference type="SUPFAM" id="SSF52047">
    <property type="entry name" value="RNI-like"/>
    <property type="match status" value="1"/>
</dbReference>
<accession>A0A9N8HKH1</accession>
<evidence type="ECO:0000313" key="2">
    <source>
        <dbReference type="Proteomes" id="UP001153069"/>
    </source>
</evidence>
<reference evidence="1" key="1">
    <citation type="submission" date="2020-06" db="EMBL/GenBank/DDBJ databases">
        <authorList>
            <consortium name="Plant Systems Biology data submission"/>
        </authorList>
    </citation>
    <scope>NUCLEOTIDE SEQUENCE</scope>
    <source>
        <strain evidence="1">D6</strain>
    </source>
</reference>
<dbReference type="InterPro" id="IPR032675">
    <property type="entry name" value="LRR_dom_sf"/>
</dbReference>
<organism evidence="1 2">
    <name type="scientific">Seminavis robusta</name>
    <dbReference type="NCBI Taxonomy" id="568900"/>
    <lineage>
        <taxon>Eukaryota</taxon>
        <taxon>Sar</taxon>
        <taxon>Stramenopiles</taxon>
        <taxon>Ochrophyta</taxon>
        <taxon>Bacillariophyta</taxon>
        <taxon>Bacillariophyceae</taxon>
        <taxon>Bacillariophycidae</taxon>
        <taxon>Naviculales</taxon>
        <taxon>Naviculaceae</taxon>
        <taxon>Seminavis</taxon>
    </lineage>
</organism>
<name>A0A9N8HKH1_9STRA</name>
<sequence>MAKPNDLVGLRRNDSHLTYLQLLRPDCDQSDSSLKELVHVLLESNNNTNTHVTRVRVMVQHRFFWNRTNNNDDNDSLRLRRQVFAAVGSLPKLQQLKIDSYMGLVRLPVGVLSDTIQRARQLRELELWDLKLMVADDSNDLEALQNALQDHPCLERFTLYNCQSLTDRNGATRACSLDPVVHALASMPKIEQVYITAAAANSSASSSIAFSCSALEHLCRSKTLKELGLWKFNFHSAVQHRQTATIMPPHNNNNEPLTFMAPALAQSNTMTMFEFGKCHLSAQGDLAMAAMLRTNTSLLQLDLHLDAVVTTDDDDDEDYFVATAEALEKHNRTLKSLKLWGLLSRRNQEALVAMIQHNYCLQTCRLLDADCDVSQQMEFYIGLNRRGRKQLFKTTCGSQWINALADCGRNNFPKQQDGLSAIYYYLSMKPGLLCCPK</sequence>
<dbReference type="Proteomes" id="UP001153069">
    <property type="component" value="Unassembled WGS sequence"/>
</dbReference>
<dbReference type="AlphaFoldDB" id="A0A9N8HKH1"/>
<comment type="caution">
    <text evidence="1">The sequence shown here is derived from an EMBL/GenBank/DDBJ whole genome shotgun (WGS) entry which is preliminary data.</text>
</comment>
<dbReference type="EMBL" id="CAICTM010000838">
    <property type="protein sequence ID" value="CAB9517196.1"/>
    <property type="molecule type" value="Genomic_DNA"/>
</dbReference>
<gene>
    <name evidence="1" type="ORF">SEMRO_839_G209240.1</name>
</gene>